<keyword evidence="6" id="KW-0547">Nucleotide-binding</keyword>
<dbReference type="EMBL" id="BQFW01000004">
    <property type="protein sequence ID" value="GJJ70542.1"/>
    <property type="molecule type" value="Genomic_DNA"/>
</dbReference>
<dbReference type="InterPro" id="IPR026683">
    <property type="entry name" value="TOR_cat"/>
</dbReference>
<feature type="compositionally biased region" description="Low complexity" evidence="12">
    <location>
        <begin position="2264"/>
        <end position="2287"/>
    </location>
</feature>
<dbReference type="Pfam" id="PF23593">
    <property type="entry name" value="HEAT_ATR"/>
    <property type="match status" value="1"/>
</dbReference>
<dbReference type="FunFam" id="3.30.1010.10:FF:000006">
    <property type="entry name" value="Serine/threonine-protein kinase TOR"/>
    <property type="match status" value="1"/>
</dbReference>
<dbReference type="GO" id="GO:0005737">
    <property type="term" value="C:cytoplasm"/>
    <property type="evidence" value="ECO:0007669"/>
    <property type="project" value="TreeGrafter"/>
</dbReference>
<dbReference type="InterPro" id="IPR009076">
    <property type="entry name" value="FRB_dom"/>
</dbReference>
<dbReference type="InterPro" id="IPR014009">
    <property type="entry name" value="PIK_FAT"/>
</dbReference>
<dbReference type="InterPro" id="IPR011989">
    <property type="entry name" value="ARM-like"/>
</dbReference>
<dbReference type="InterPro" id="IPR003152">
    <property type="entry name" value="FATC_dom"/>
</dbReference>
<comment type="catalytic activity">
    <reaction evidence="9">
        <text>L-threonyl-[protein] + ATP = O-phospho-L-threonyl-[protein] + ADP + H(+)</text>
        <dbReference type="Rhea" id="RHEA:46608"/>
        <dbReference type="Rhea" id="RHEA-COMP:11060"/>
        <dbReference type="Rhea" id="RHEA-COMP:11605"/>
        <dbReference type="ChEBI" id="CHEBI:15378"/>
        <dbReference type="ChEBI" id="CHEBI:30013"/>
        <dbReference type="ChEBI" id="CHEBI:30616"/>
        <dbReference type="ChEBI" id="CHEBI:61977"/>
        <dbReference type="ChEBI" id="CHEBI:456216"/>
        <dbReference type="EC" id="2.7.11.1"/>
    </reaction>
</comment>
<dbReference type="InterPro" id="IPR018936">
    <property type="entry name" value="PI3/4_kinase_CS"/>
</dbReference>
<keyword evidence="3" id="KW-0723">Serine/threonine-protein kinase</keyword>
<evidence type="ECO:0000256" key="1">
    <source>
        <dbReference type="ARBA" id="ARBA00011031"/>
    </source>
</evidence>
<comment type="caution">
    <text evidence="16">The sequence shown here is derived from an EMBL/GenBank/DDBJ whole genome shotgun (WGS) entry which is preliminary data.</text>
</comment>
<dbReference type="InterPro" id="IPR036738">
    <property type="entry name" value="FRB_sf"/>
</dbReference>
<dbReference type="Pfam" id="PF00454">
    <property type="entry name" value="PI3_PI4_kinase"/>
    <property type="match status" value="1"/>
</dbReference>
<evidence type="ECO:0000256" key="10">
    <source>
        <dbReference type="ARBA" id="ARBA00048679"/>
    </source>
</evidence>
<dbReference type="Gene3D" id="3.30.1010.10">
    <property type="entry name" value="Phosphatidylinositol 3-kinase Catalytic Subunit, Chain A, domain 4"/>
    <property type="match status" value="1"/>
</dbReference>
<feature type="domain" description="PI3K/PI4K catalytic" evidence="13">
    <location>
        <begin position="1980"/>
        <end position="2297"/>
    </location>
</feature>
<evidence type="ECO:0000259" key="14">
    <source>
        <dbReference type="PROSITE" id="PS51189"/>
    </source>
</evidence>
<dbReference type="CDD" id="cd05169">
    <property type="entry name" value="PIKKc_TOR"/>
    <property type="match status" value="1"/>
</dbReference>
<dbReference type="PROSITE" id="PS00915">
    <property type="entry name" value="PI3_4_KINASE_1"/>
    <property type="match status" value="1"/>
</dbReference>
<dbReference type="Pfam" id="PF08771">
    <property type="entry name" value="FRB_dom"/>
    <property type="match status" value="1"/>
</dbReference>
<dbReference type="PROSITE" id="PS00916">
    <property type="entry name" value="PI3_4_KINASE_2"/>
    <property type="match status" value="1"/>
</dbReference>
<dbReference type="PROSITE" id="PS51190">
    <property type="entry name" value="FATC"/>
    <property type="match status" value="1"/>
</dbReference>
<dbReference type="InterPro" id="IPR000403">
    <property type="entry name" value="PI3/4_kinase_cat_dom"/>
</dbReference>
<reference evidence="16" key="1">
    <citation type="submission" date="2021-11" db="EMBL/GenBank/DDBJ databases">
        <authorList>
            <person name="Herlambang A."/>
            <person name="Guo Y."/>
            <person name="Takashima Y."/>
            <person name="Nishizawa T."/>
        </authorList>
    </citation>
    <scope>NUCLEOTIDE SEQUENCE</scope>
    <source>
        <strain evidence="16">E1425</strain>
    </source>
</reference>
<dbReference type="PANTHER" id="PTHR11139">
    <property type="entry name" value="ATAXIA TELANGIECTASIA MUTATED ATM -RELATED"/>
    <property type="match status" value="1"/>
</dbReference>
<dbReference type="Gene3D" id="1.10.1070.11">
    <property type="entry name" value="Phosphatidylinositol 3-/4-kinase, catalytic domain"/>
    <property type="match status" value="1"/>
</dbReference>
<dbReference type="GO" id="GO:0031931">
    <property type="term" value="C:TORC1 complex"/>
    <property type="evidence" value="ECO:0007669"/>
    <property type="project" value="TreeGrafter"/>
</dbReference>
<dbReference type="Pfam" id="PF02259">
    <property type="entry name" value="FAT"/>
    <property type="match status" value="1"/>
</dbReference>
<evidence type="ECO:0000256" key="5">
    <source>
        <dbReference type="ARBA" id="ARBA00022737"/>
    </source>
</evidence>
<dbReference type="SUPFAM" id="SSF48371">
    <property type="entry name" value="ARM repeat"/>
    <property type="match status" value="2"/>
</dbReference>
<dbReference type="Pfam" id="PF11865">
    <property type="entry name" value="mTOR_dom"/>
    <property type="match status" value="1"/>
</dbReference>
<dbReference type="Pfam" id="PF13513">
    <property type="entry name" value="HEAT_EZ"/>
    <property type="match status" value="1"/>
</dbReference>
<feature type="region of interest" description="Disordered" evidence="12">
    <location>
        <begin position="2264"/>
        <end position="2293"/>
    </location>
</feature>
<dbReference type="InterPro" id="IPR021133">
    <property type="entry name" value="HEAT_type_2"/>
</dbReference>
<dbReference type="GO" id="GO:0044877">
    <property type="term" value="F:protein-containing complex binding"/>
    <property type="evidence" value="ECO:0007669"/>
    <property type="project" value="InterPro"/>
</dbReference>
<comment type="catalytic activity">
    <reaction evidence="10">
        <text>L-seryl-[protein] + ATP = O-phospho-L-seryl-[protein] + ADP + H(+)</text>
        <dbReference type="Rhea" id="RHEA:17989"/>
        <dbReference type="Rhea" id="RHEA-COMP:9863"/>
        <dbReference type="Rhea" id="RHEA-COMP:11604"/>
        <dbReference type="ChEBI" id="CHEBI:15378"/>
        <dbReference type="ChEBI" id="CHEBI:29999"/>
        <dbReference type="ChEBI" id="CHEBI:30616"/>
        <dbReference type="ChEBI" id="CHEBI:83421"/>
        <dbReference type="ChEBI" id="CHEBI:456216"/>
        <dbReference type="EC" id="2.7.11.1"/>
    </reaction>
</comment>
<evidence type="ECO:0000256" key="4">
    <source>
        <dbReference type="ARBA" id="ARBA00022679"/>
    </source>
</evidence>
<evidence type="ECO:0000256" key="6">
    <source>
        <dbReference type="ARBA" id="ARBA00022741"/>
    </source>
</evidence>
<dbReference type="InterPro" id="IPR036940">
    <property type="entry name" value="PI3/4_kinase_cat_sf"/>
</dbReference>
<dbReference type="FunFam" id="1.25.10.10:FF:000371">
    <property type="entry name" value="Serine/threonine-protein kinase TOR"/>
    <property type="match status" value="1"/>
</dbReference>
<evidence type="ECO:0000259" key="13">
    <source>
        <dbReference type="PROSITE" id="PS50290"/>
    </source>
</evidence>
<dbReference type="GO" id="GO:0016242">
    <property type="term" value="P:negative regulation of macroautophagy"/>
    <property type="evidence" value="ECO:0007669"/>
    <property type="project" value="TreeGrafter"/>
</dbReference>
<feature type="repeat" description="HEAT" evidence="11">
    <location>
        <begin position="698"/>
        <end position="730"/>
    </location>
</feature>
<dbReference type="Pfam" id="PF02260">
    <property type="entry name" value="FATC"/>
    <property type="match status" value="1"/>
</dbReference>
<evidence type="ECO:0000256" key="7">
    <source>
        <dbReference type="ARBA" id="ARBA00022777"/>
    </source>
</evidence>
<dbReference type="InterPro" id="IPR003151">
    <property type="entry name" value="PIK-rel_kinase_FAT"/>
</dbReference>
<evidence type="ECO:0000313" key="16">
    <source>
        <dbReference type="EMBL" id="GJJ70542.1"/>
    </source>
</evidence>
<evidence type="ECO:0000313" key="17">
    <source>
        <dbReference type="Proteomes" id="UP000827284"/>
    </source>
</evidence>
<sequence length="2462" mass="277031">MATTSPLSLTRLTNDLKASLHNDKARDISAEALKGYVTLTSRELSGQDLAKFYDEITNVLRVLVQSADSDDKLCGVLIIDNLIGIEDDNTALDTRFANFLRQLLPSDVPTMTVAARALGKLAQQGGTFTTEFVEFEVKRAIERLAGDRQEARRHASVLVLAELARHASVIVYSYVGTILEHIWGTFREQKQIIREAAADTLSALLVLITDRDSSEKADWYSRIDEEAQRGLRIGSVESIHGSLLIIKELLLHGGMFMDERFMNTCHIVLQLKDHRDSLVRRTIINLIPELAAYNPTAFINFYLRRSMLHLIGQLYMDKERKPVNETDRAMAFLAIGKIALVAQHDMDPFLNDVMQCIKDGLRAKSKNRAVADIPIFNCISMLAKAVGPTLSPHMSELLDLMLMTGLSQEMCQSLAILSVQIPDLLAGVQERLLNIISIILSGQLYREPGAPLPKKMPTPVLGDRDTDALILALRTLGSFNFNGHVLNEFVRDSCIGYLDHNNSGVRRAAALTCCRLFARDPIVFQTSTHAVQVVGEVLERLLLVVTADPDPTIRQAILTSLDERFDRHLAKAEHVRSLFFALNDETFVIREMAISIIGRLTVHNPAYVVPSLRKLLIQLLTEIEYSGMGRNKEESARLLTLLIVASESMIKPYIDRIFKVLLPNIKDSSPGVVSSVLQAFGELAQVGGEAMLPYMDQLMPNFIEILQDQSSSMKRSAALTALGRLASNTGYVIDPYLKYPILLDILVFILKSEQSVRIRQETMKLIGVLGALDPYRHKQMVIESGDPNQSDKSDNTDVILLMNGVDPSSDEYYPTVVITALLKILKDPSLSQQYQPATQAILNIFQALRLKMVPFLPQIMPVYVNIMQSGTLLNLDFYFENMSFLVAIVKEHIRPYIPELLQLVQDNWTHTRVQERIIGLIESIALCLDGEYKSYMPKFLRSMMAILEADLSSERQQQPRQQPHHHHGNASFRVLQALVKLGTNIEEYMHMIIPLLVKTFERPEAPLNLRRAAISTIGALSRRVDLSDHASRITHALSRILALSIPELRTATMDVLCLMVIQLGQNYLNFAPLVRKVLTRENIVHKNYELVMTKLMNKDPLPSPSELTGTGDDRYVLTTDVPQAESDNRKLPVNPMALRRAWNTQSRSTEDDWMDWIRRLRLELLKGTPSHSLRACAEMANSFQPLARELFNAAFMSCWTSLTEQFQAEFAEALRTAVVAPNVSPEIIQTILNVAEYMEHDDKPLPIEIRTLGKYAMTCHAYAKALHYKELEFMKDRSKEAIESLIVINDDLQQPDAAAGILTYAQSHHTIELKEYWYERLQRWGDALAAYERKQLEHPQDLWLTVGRMRCLHALGEWEALSTLAQEKWSHASANIRSKMASYVAAAAWGLGQWDLLSEYVSVMKDNTSNKAFFRAILYLRREQFDQAKECIEQTRSSLDTEMTALVSESYSRAYETVVRVQMMAELEEVIAYKKYAQQPERQATIRRTWMKRLLGCERNVEIWQKTIKVHALALTPAEDMVVRIKFMNLCRKSGRLRLAEQAMVALIGQDTVEMKFTNLVLVTPPQVVYAKLKYMWATGVRAQTLSCLHEFTDRLATDLRNGAALSPGKGDTLTGLHKGGGTEDDFARLLARCYLKQGEWQFAIQEEWTPESVESILTHYQYATRLDKHWYKAWHTWALANFEVISYYEQNAASGTAEQVLRHVFPSIEGFFRSIALSAGNSLQDTLRLLTLWFKFGHRADVSATLSQGFPTVSIDTWLQVIPQLIARIHAPSQNVHRLIHKLLSDVGQAHPQALVYSLAVASKSPSVFRKNAAVAIIESMMVHSPVLVNQALLVSSELVRVAILWHEMWEEGLQDVYNHSAQGNRNIDTMFAILDPLHRMIMKRPETMSEVVFVKTFGRELKEAFDCCVRYRQTRDGNELNNAWSIYMHVFEKIRKIPALETLDLPYVSPQLQGVRDLDLAIPGTYKSGEPIVRITSFVPTMSILSSKQHPRRLSILGSDGREHEFLLKGHEDLRQDERVMQLFGLVNTLLAADPETFKRHLSIQQYSVTPLSPNSGLIGWVKDTDTLHNLIKGYRDSRGLSLKTEHQLLTQMAPPPADRGFDLLTVMQKVEIFEHMLSKTSGEDLYKILWLKSKNSEVWLERRTTYTRSLAVMSMVGHILGLGDRHPSNIMMDRNTGRIVHIDFGDCFEVAMHRAQFPERIPFRLTRMLVLAMEVSGYEGSFRKTSESVMRVLRENKESVMAVLEAFVHDPLINWRILHTSPQQPQQSTQASQQAAGATGTAAAAGGGAAGGRKAVATTTANTALQGEQEGLSLARSLRRPIVPSEQELIEKEKNQKLKKATAAAATAAATATATAAGATTKTAAGGAKNNLAVPVNGHHSTVTDSLEGLSTSDSQQNPAEPLNQRAITVLNRVTNKLTGRDFTPDKSLDVQSQVEKLIQQATSTENLCQCWIGYCAFW</sequence>
<keyword evidence="8" id="KW-0067">ATP-binding</keyword>
<evidence type="ECO:0000256" key="11">
    <source>
        <dbReference type="PROSITE-ProRule" id="PRU00103"/>
    </source>
</evidence>
<dbReference type="SMART" id="SM01345">
    <property type="entry name" value="Rapamycin_bind"/>
    <property type="match status" value="1"/>
</dbReference>
<dbReference type="PANTHER" id="PTHR11139:SF9">
    <property type="entry name" value="SERINE_THREONINE-PROTEIN KINASE MTOR"/>
    <property type="match status" value="1"/>
</dbReference>
<dbReference type="EC" id="2.7.11.1" evidence="2"/>
<dbReference type="GO" id="GO:0031932">
    <property type="term" value="C:TORC2 complex"/>
    <property type="evidence" value="ECO:0007669"/>
    <property type="project" value="TreeGrafter"/>
</dbReference>
<dbReference type="GO" id="GO:0005634">
    <property type="term" value="C:nucleus"/>
    <property type="evidence" value="ECO:0007669"/>
    <property type="project" value="TreeGrafter"/>
</dbReference>
<proteinExistence type="inferred from homology"/>
<dbReference type="GO" id="GO:0004674">
    <property type="term" value="F:protein serine/threonine kinase activity"/>
    <property type="evidence" value="ECO:0007669"/>
    <property type="project" value="UniProtKB-KW"/>
</dbReference>
<reference evidence="16" key="2">
    <citation type="journal article" date="2022" name="Microbiol. Resour. Announc.">
        <title>Whole-Genome Sequence of Entomortierella parvispora E1425, a Mucoromycotan Fungus Associated with Burkholderiaceae-Related Endosymbiotic Bacteria.</title>
        <authorList>
            <person name="Herlambang A."/>
            <person name="Guo Y."/>
            <person name="Takashima Y."/>
            <person name="Narisawa K."/>
            <person name="Ohta H."/>
            <person name="Nishizawa T."/>
        </authorList>
    </citation>
    <scope>NUCLEOTIDE SEQUENCE</scope>
    <source>
        <strain evidence="16">E1425</strain>
    </source>
</reference>
<dbReference type="InterPro" id="IPR057564">
    <property type="entry name" value="HEAT_ATR"/>
</dbReference>
<keyword evidence="17" id="KW-1185">Reference proteome</keyword>
<dbReference type="PROSITE" id="PS51189">
    <property type="entry name" value="FAT"/>
    <property type="match status" value="1"/>
</dbReference>
<feature type="region of interest" description="Disordered" evidence="12">
    <location>
        <begin position="2384"/>
        <end position="2405"/>
    </location>
</feature>
<dbReference type="GO" id="GO:0005524">
    <property type="term" value="F:ATP binding"/>
    <property type="evidence" value="ECO:0007669"/>
    <property type="project" value="UniProtKB-KW"/>
</dbReference>
<dbReference type="InterPro" id="IPR011009">
    <property type="entry name" value="Kinase-like_dom_sf"/>
</dbReference>
<name>A0A9P3H5P9_9FUNG</name>
<comment type="similarity">
    <text evidence="1">Belongs to the PI3/PI4-kinase family.</text>
</comment>
<protein>
    <recommendedName>
        <fullName evidence="2">non-specific serine/threonine protein kinase</fullName>
        <ecNumber evidence="2">2.7.11.1</ecNumber>
    </recommendedName>
</protein>
<gene>
    <name evidence="16" type="ORF">EMPS_02891</name>
</gene>
<keyword evidence="5" id="KW-0677">Repeat</keyword>
<dbReference type="Proteomes" id="UP000827284">
    <property type="component" value="Unassembled WGS sequence"/>
</dbReference>
<keyword evidence="4" id="KW-0808">Transferase</keyword>
<evidence type="ECO:0000259" key="15">
    <source>
        <dbReference type="PROSITE" id="PS51190"/>
    </source>
</evidence>
<evidence type="ECO:0000256" key="3">
    <source>
        <dbReference type="ARBA" id="ARBA00022527"/>
    </source>
</evidence>
<accession>A0A9P3H5P9</accession>
<evidence type="ECO:0000256" key="9">
    <source>
        <dbReference type="ARBA" id="ARBA00047899"/>
    </source>
</evidence>
<evidence type="ECO:0000256" key="8">
    <source>
        <dbReference type="ARBA" id="ARBA00022840"/>
    </source>
</evidence>
<dbReference type="SMART" id="SM01346">
    <property type="entry name" value="DUF3385"/>
    <property type="match status" value="1"/>
</dbReference>
<dbReference type="InterPro" id="IPR016024">
    <property type="entry name" value="ARM-type_fold"/>
</dbReference>
<dbReference type="SMART" id="SM00146">
    <property type="entry name" value="PI3Kc"/>
    <property type="match status" value="1"/>
</dbReference>
<keyword evidence="7 16" id="KW-0418">Kinase</keyword>
<dbReference type="SUPFAM" id="SSF56112">
    <property type="entry name" value="Protein kinase-like (PK-like)"/>
    <property type="match status" value="1"/>
</dbReference>
<evidence type="ECO:0000256" key="12">
    <source>
        <dbReference type="SAM" id="MobiDB-lite"/>
    </source>
</evidence>
<dbReference type="PROSITE" id="PS50077">
    <property type="entry name" value="HEAT_REPEAT"/>
    <property type="match status" value="1"/>
</dbReference>
<dbReference type="FunFam" id="1.10.1070.11:FF:000029">
    <property type="entry name" value="Serine/threonine-protein kinase TOR"/>
    <property type="match status" value="1"/>
</dbReference>
<dbReference type="InterPro" id="IPR050517">
    <property type="entry name" value="DDR_Repair_Kinase"/>
</dbReference>
<dbReference type="SMART" id="SM01343">
    <property type="entry name" value="FATC"/>
    <property type="match status" value="1"/>
</dbReference>
<dbReference type="SUPFAM" id="SSF47212">
    <property type="entry name" value="FKBP12-rapamycin-binding domain of FKBP-rapamycin-associated protein (FRAP)"/>
    <property type="match status" value="1"/>
</dbReference>
<dbReference type="OrthoDB" id="381190at2759"/>
<dbReference type="Gene3D" id="1.20.120.150">
    <property type="entry name" value="FKBP12-rapamycin binding domain"/>
    <property type="match status" value="1"/>
</dbReference>
<feature type="domain" description="FAT" evidence="14">
    <location>
        <begin position="1251"/>
        <end position="1806"/>
    </location>
</feature>
<dbReference type="GO" id="GO:0038202">
    <property type="term" value="P:TORC1 signaling"/>
    <property type="evidence" value="ECO:0007669"/>
    <property type="project" value="TreeGrafter"/>
</dbReference>
<dbReference type="PROSITE" id="PS50290">
    <property type="entry name" value="PI3_4_KINASE_3"/>
    <property type="match status" value="1"/>
</dbReference>
<feature type="domain" description="FATC" evidence="15">
    <location>
        <begin position="2430"/>
        <end position="2462"/>
    </location>
</feature>
<feature type="compositionally biased region" description="Polar residues" evidence="12">
    <location>
        <begin position="2384"/>
        <end position="2402"/>
    </location>
</feature>
<dbReference type="Gene3D" id="1.25.10.10">
    <property type="entry name" value="Leucine-rich Repeat Variant"/>
    <property type="match status" value="5"/>
</dbReference>
<organism evidence="16 17">
    <name type="scientific">Entomortierella parvispora</name>
    <dbReference type="NCBI Taxonomy" id="205924"/>
    <lineage>
        <taxon>Eukaryota</taxon>
        <taxon>Fungi</taxon>
        <taxon>Fungi incertae sedis</taxon>
        <taxon>Mucoromycota</taxon>
        <taxon>Mortierellomycotina</taxon>
        <taxon>Mortierellomycetes</taxon>
        <taxon>Mortierellales</taxon>
        <taxon>Mortierellaceae</taxon>
        <taxon>Entomortierella</taxon>
    </lineage>
</organism>
<evidence type="ECO:0000256" key="2">
    <source>
        <dbReference type="ARBA" id="ARBA00012513"/>
    </source>
</evidence>
<dbReference type="InterPro" id="IPR024585">
    <property type="entry name" value="mTOR_dom"/>
</dbReference>